<name>X1GW82_9ZZZZ</name>
<sequence length="58" mass="6553">MKSLPNYTECISFLFDQSTPINVINHVVFTTQTALQITKKVKKNEDHLNCELILAGAM</sequence>
<gene>
    <name evidence="1" type="ORF">S03H2_18243</name>
</gene>
<dbReference type="EMBL" id="BARU01009458">
    <property type="protein sequence ID" value="GAH37268.1"/>
    <property type="molecule type" value="Genomic_DNA"/>
</dbReference>
<evidence type="ECO:0000313" key="1">
    <source>
        <dbReference type="EMBL" id="GAH37268.1"/>
    </source>
</evidence>
<organism evidence="1">
    <name type="scientific">marine sediment metagenome</name>
    <dbReference type="NCBI Taxonomy" id="412755"/>
    <lineage>
        <taxon>unclassified sequences</taxon>
        <taxon>metagenomes</taxon>
        <taxon>ecological metagenomes</taxon>
    </lineage>
</organism>
<accession>X1GW82</accession>
<reference evidence="1" key="1">
    <citation type="journal article" date="2014" name="Front. Microbiol.">
        <title>High frequency of phylogenetically diverse reductive dehalogenase-homologous genes in deep subseafloor sedimentary metagenomes.</title>
        <authorList>
            <person name="Kawai M."/>
            <person name="Futagami T."/>
            <person name="Toyoda A."/>
            <person name="Takaki Y."/>
            <person name="Nishi S."/>
            <person name="Hori S."/>
            <person name="Arai W."/>
            <person name="Tsubouchi T."/>
            <person name="Morono Y."/>
            <person name="Uchiyama I."/>
            <person name="Ito T."/>
            <person name="Fujiyama A."/>
            <person name="Inagaki F."/>
            <person name="Takami H."/>
        </authorList>
    </citation>
    <scope>NUCLEOTIDE SEQUENCE</scope>
    <source>
        <strain evidence="1">Expedition CK06-06</strain>
    </source>
</reference>
<comment type="caution">
    <text evidence="1">The sequence shown here is derived from an EMBL/GenBank/DDBJ whole genome shotgun (WGS) entry which is preliminary data.</text>
</comment>
<protein>
    <submittedName>
        <fullName evidence="1">Uncharacterized protein</fullName>
    </submittedName>
</protein>
<feature type="non-terminal residue" evidence="1">
    <location>
        <position position="58"/>
    </location>
</feature>
<proteinExistence type="predicted"/>
<dbReference type="AlphaFoldDB" id="X1GW82"/>